<organism evidence="2">
    <name type="scientific">marine sediment metagenome</name>
    <dbReference type="NCBI Taxonomy" id="412755"/>
    <lineage>
        <taxon>unclassified sequences</taxon>
        <taxon>metagenomes</taxon>
        <taxon>ecological metagenomes</taxon>
    </lineage>
</organism>
<sequence>MNPGTVLTVHSYKGGTGKSVISTNLAAILSREGSNVCLIDLDLRAPSLDKVFGADGRKFWVNDFLAGKCKPGDIIFDVSKVAKSEGRLFVVLANPSMGAIRESITKDRKGEMTALRRLLTLNEHLLEKMAMDYIILDTNPGMSYASINSVAAADLVLVVATWDASDLAGAQGMVNELYNMLEKRAIVLMNKIPEQLLIDKAMRGRLTDQFKKAFKLPVIDLLPCYCEVLRQERSTIMAIERPKHPFSRSLVEVAKRIKGK</sequence>
<feature type="domain" description="AAA" evidence="1">
    <location>
        <begin position="5"/>
        <end position="181"/>
    </location>
</feature>
<proteinExistence type="predicted"/>
<dbReference type="InterPro" id="IPR025669">
    <property type="entry name" value="AAA_dom"/>
</dbReference>
<dbReference type="PANTHER" id="PTHR13696">
    <property type="entry name" value="P-LOOP CONTAINING NUCLEOSIDE TRIPHOSPHATE HYDROLASE"/>
    <property type="match status" value="1"/>
</dbReference>
<protein>
    <recommendedName>
        <fullName evidence="1">AAA domain-containing protein</fullName>
    </recommendedName>
</protein>
<dbReference type="Gene3D" id="3.40.50.300">
    <property type="entry name" value="P-loop containing nucleotide triphosphate hydrolases"/>
    <property type="match status" value="1"/>
</dbReference>
<dbReference type="SUPFAM" id="SSF52540">
    <property type="entry name" value="P-loop containing nucleoside triphosphate hydrolases"/>
    <property type="match status" value="1"/>
</dbReference>
<comment type="caution">
    <text evidence="2">The sequence shown here is derived from an EMBL/GenBank/DDBJ whole genome shotgun (WGS) entry which is preliminary data.</text>
</comment>
<evidence type="ECO:0000259" key="1">
    <source>
        <dbReference type="Pfam" id="PF13614"/>
    </source>
</evidence>
<dbReference type="InterPro" id="IPR027417">
    <property type="entry name" value="P-loop_NTPase"/>
</dbReference>
<dbReference type="InterPro" id="IPR050678">
    <property type="entry name" value="DNA_Partitioning_ATPase"/>
</dbReference>
<dbReference type="PANTHER" id="PTHR13696:SF52">
    <property type="entry name" value="PARA FAMILY PROTEIN CT_582"/>
    <property type="match status" value="1"/>
</dbReference>
<reference evidence="2" key="1">
    <citation type="journal article" date="2014" name="Front. Microbiol.">
        <title>High frequency of phylogenetically diverse reductive dehalogenase-homologous genes in deep subseafloor sedimentary metagenomes.</title>
        <authorList>
            <person name="Kawai M."/>
            <person name="Futagami T."/>
            <person name="Toyoda A."/>
            <person name="Takaki Y."/>
            <person name="Nishi S."/>
            <person name="Hori S."/>
            <person name="Arai W."/>
            <person name="Tsubouchi T."/>
            <person name="Morono Y."/>
            <person name="Uchiyama I."/>
            <person name="Ito T."/>
            <person name="Fujiyama A."/>
            <person name="Inagaki F."/>
            <person name="Takami H."/>
        </authorList>
    </citation>
    <scope>NUCLEOTIDE SEQUENCE</scope>
    <source>
        <strain evidence="2">Expedition CK06-06</strain>
    </source>
</reference>
<dbReference type="AlphaFoldDB" id="X1MF33"/>
<evidence type="ECO:0000313" key="2">
    <source>
        <dbReference type="EMBL" id="GAI16701.1"/>
    </source>
</evidence>
<dbReference type="Pfam" id="PF13614">
    <property type="entry name" value="AAA_31"/>
    <property type="match status" value="1"/>
</dbReference>
<dbReference type="EMBL" id="BARV01006760">
    <property type="protein sequence ID" value="GAI16701.1"/>
    <property type="molecule type" value="Genomic_DNA"/>
</dbReference>
<gene>
    <name evidence="2" type="ORF">S06H3_13855</name>
</gene>
<name>X1MF33_9ZZZZ</name>
<accession>X1MF33</accession>